<evidence type="ECO:0000313" key="2">
    <source>
        <dbReference type="Proteomes" id="UP000663868"/>
    </source>
</evidence>
<dbReference type="AlphaFoldDB" id="A0A820LSL0"/>
<comment type="caution">
    <text evidence="1">The sequence shown here is derived from an EMBL/GenBank/DDBJ whole genome shotgun (WGS) entry which is preliminary data.</text>
</comment>
<name>A0A820LSL0_9BILA</name>
<feature type="non-terminal residue" evidence="1">
    <location>
        <position position="1"/>
    </location>
</feature>
<organism evidence="1 2">
    <name type="scientific">Adineta steineri</name>
    <dbReference type="NCBI Taxonomy" id="433720"/>
    <lineage>
        <taxon>Eukaryota</taxon>
        <taxon>Metazoa</taxon>
        <taxon>Spiralia</taxon>
        <taxon>Gnathifera</taxon>
        <taxon>Rotifera</taxon>
        <taxon>Eurotatoria</taxon>
        <taxon>Bdelloidea</taxon>
        <taxon>Adinetida</taxon>
        <taxon>Adinetidae</taxon>
        <taxon>Adineta</taxon>
    </lineage>
</organism>
<evidence type="ECO:0000313" key="1">
    <source>
        <dbReference type="EMBL" id="CAF4362205.1"/>
    </source>
</evidence>
<sequence>SQSLHEMYHVMSVYLNRAGKIEKAFHDPLAACCAIDISIGQWKDVRLYMDEKTKEWGSKISENPNVKIIVDYDQDKYLSTLFAYA</sequence>
<proteinExistence type="predicted"/>
<reference evidence="1" key="1">
    <citation type="submission" date="2021-02" db="EMBL/GenBank/DDBJ databases">
        <authorList>
            <person name="Nowell W R."/>
        </authorList>
    </citation>
    <scope>NUCLEOTIDE SEQUENCE</scope>
</reference>
<dbReference type="Gene3D" id="3.90.245.10">
    <property type="entry name" value="Ribonucleoside hydrolase-like"/>
    <property type="match status" value="1"/>
</dbReference>
<dbReference type="GO" id="GO:0016799">
    <property type="term" value="F:hydrolase activity, hydrolyzing N-glycosyl compounds"/>
    <property type="evidence" value="ECO:0007669"/>
    <property type="project" value="InterPro"/>
</dbReference>
<gene>
    <name evidence="1" type="ORF">KXQ929_LOCUS48881</name>
</gene>
<protein>
    <submittedName>
        <fullName evidence="1">Uncharacterized protein</fullName>
    </submittedName>
</protein>
<dbReference type="EMBL" id="CAJOBB010019833">
    <property type="protein sequence ID" value="CAF4362205.1"/>
    <property type="molecule type" value="Genomic_DNA"/>
</dbReference>
<dbReference type="InterPro" id="IPR036452">
    <property type="entry name" value="Ribo_hydro-like"/>
</dbReference>
<accession>A0A820LSL0</accession>
<dbReference type="Proteomes" id="UP000663868">
    <property type="component" value="Unassembled WGS sequence"/>
</dbReference>